<dbReference type="CDD" id="cd11062">
    <property type="entry name" value="CYP58-like"/>
    <property type="match status" value="1"/>
</dbReference>
<dbReference type="GO" id="GO:0020037">
    <property type="term" value="F:heme binding"/>
    <property type="evidence" value="ECO:0007669"/>
    <property type="project" value="InterPro"/>
</dbReference>
<dbReference type="EMBL" id="CP099424">
    <property type="protein sequence ID" value="USW55038.1"/>
    <property type="molecule type" value="Genomic_DNA"/>
</dbReference>
<dbReference type="GO" id="GO:0005506">
    <property type="term" value="F:iron ion binding"/>
    <property type="evidence" value="ECO:0007669"/>
    <property type="project" value="InterPro"/>
</dbReference>
<dbReference type="Gene3D" id="1.10.630.10">
    <property type="entry name" value="Cytochrome P450"/>
    <property type="match status" value="1"/>
</dbReference>
<evidence type="ECO:0000256" key="4">
    <source>
        <dbReference type="ARBA" id="ARBA00023002"/>
    </source>
</evidence>
<feature type="transmembrane region" description="Helical" evidence="8">
    <location>
        <begin position="6"/>
        <end position="27"/>
    </location>
</feature>
<organism evidence="9 10">
    <name type="scientific">Septoria linicola</name>
    <dbReference type="NCBI Taxonomy" id="215465"/>
    <lineage>
        <taxon>Eukaryota</taxon>
        <taxon>Fungi</taxon>
        <taxon>Dikarya</taxon>
        <taxon>Ascomycota</taxon>
        <taxon>Pezizomycotina</taxon>
        <taxon>Dothideomycetes</taxon>
        <taxon>Dothideomycetidae</taxon>
        <taxon>Mycosphaerellales</taxon>
        <taxon>Mycosphaerellaceae</taxon>
        <taxon>Septoria</taxon>
    </lineage>
</organism>
<keyword evidence="10" id="KW-1185">Reference proteome</keyword>
<dbReference type="InterPro" id="IPR036396">
    <property type="entry name" value="Cyt_P450_sf"/>
</dbReference>
<keyword evidence="7" id="KW-0349">Heme</keyword>
<evidence type="ECO:0000256" key="1">
    <source>
        <dbReference type="ARBA" id="ARBA00001971"/>
    </source>
</evidence>
<keyword evidence="4" id="KW-0560">Oxidoreductase</keyword>
<keyword evidence="3 7" id="KW-0479">Metal-binding</keyword>
<reference evidence="9" key="1">
    <citation type="submission" date="2022-06" db="EMBL/GenBank/DDBJ databases">
        <title>Complete genome sequences of two strains of the flax pathogen Septoria linicola.</title>
        <authorList>
            <person name="Lapalu N."/>
            <person name="Simon A."/>
            <person name="Demenou B."/>
            <person name="Paumier D."/>
            <person name="Guillot M.-P."/>
            <person name="Gout L."/>
            <person name="Valade R."/>
        </authorList>
    </citation>
    <scope>NUCLEOTIDE SEQUENCE</scope>
    <source>
        <strain evidence="9">SE15195</strain>
    </source>
</reference>
<dbReference type="PANTHER" id="PTHR24305:SF157">
    <property type="entry name" value="N-ACETYLTRYPTOPHAN 6-HYDROXYLASE IVOC-RELATED"/>
    <property type="match status" value="1"/>
</dbReference>
<dbReference type="InterPro" id="IPR002401">
    <property type="entry name" value="Cyt_P450_E_grp-I"/>
</dbReference>
<name>A0A9Q9EN16_9PEZI</name>
<dbReference type="SUPFAM" id="SSF48264">
    <property type="entry name" value="Cytochrome P450"/>
    <property type="match status" value="1"/>
</dbReference>
<evidence type="ECO:0000256" key="5">
    <source>
        <dbReference type="ARBA" id="ARBA00023004"/>
    </source>
</evidence>
<evidence type="ECO:0000256" key="8">
    <source>
        <dbReference type="SAM" id="Phobius"/>
    </source>
</evidence>
<keyword evidence="6" id="KW-0503">Monooxygenase</keyword>
<comment type="similarity">
    <text evidence="2">Belongs to the cytochrome P450 family.</text>
</comment>
<gene>
    <name evidence="9" type="ORF">Slin15195_G083570</name>
</gene>
<evidence type="ECO:0000313" key="10">
    <source>
        <dbReference type="Proteomes" id="UP001056384"/>
    </source>
</evidence>
<evidence type="ECO:0000256" key="6">
    <source>
        <dbReference type="ARBA" id="ARBA00023033"/>
    </source>
</evidence>
<keyword evidence="8" id="KW-0472">Membrane</keyword>
<dbReference type="GO" id="GO:0016705">
    <property type="term" value="F:oxidoreductase activity, acting on paired donors, with incorporation or reduction of molecular oxygen"/>
    <property type="evidence" value="ECO:0007669"/>
    <property type="project" value="InterPro"/>
</dbReference>
<evidence type="ECO:0000313" key="9">
    <source>
        <dbReference type="EMBL" id="USW55038.1"/>
    </source>
</evidence>
<dbReference type="PANTHER" id="PTHR24305">
    <property type="entry name" value="CYTOCHROME P450"/>
    <property type="match status" value="1"/>
</dbReference>
<keyword evidence="5 7" id="KW-0408">Iron</keyword>
<evidence type="ECO:0000256" key="7">
    <source>
        <dbReference type="PIRSR" id="PIRSR602401-1"/>
    </source>
</evidence>
<proteinExistence type="inferred from homology"/>
<dbReference type="InterPro" id="IPR001128">
    <property type="entry name" value="Cyt_P450"/>
</dbReference>
<protein>
    <submittedName>
        <fullName evidence="9">Cytochrome P450</fullName>
    </submittedName>
</protein>
<dbReference type="GO" id="GO:0004497">
    <property type="term" value="F:monooxygenase activity"/>
    <property type="evidence" value="ECO:0007669"/>
    <property type="project" value="UniProtKB-KW"/>
</dbReference>
<dbReference type="PRINTS" id="PR00463">
    <property type="entry name" value="EP450I"/>
</dbReference>
<evidence type="ECO:0000256" key="3">
    <source>
        <dbReference type="ARBA" id="ARBA00022723"/>
    </source>
</evidence>
<keyword evidence="8" id="KW-0812">Transmembrane</keyword>
<feature type="binding site" description="axial binding residue" evidence="7">
    <location>
        <position position="475"/>
    </location>
    <ligand>
        <name>heme</name>
        <dbReference type="ChEBI" id="CHEBI:30413"/>
    </ligand>
    <ligandPart>
        <name>Fe</name>
        <dbReference type="ChEBI" id="CHEBI:18248"/>
    </ligandPart>
</feature>
<accession>A0A9Q9EN16</accession>
<comment type="cofactor">
    <cofactor evidence="1 7">
        <name>heme</name>
        <dbReference type="ChEBI" id="CHEBI:30413"/>
    </cofactor>
</comment>
<dbReference type="AlphaFoldDB" id="A0A9Q9EN16"/>
<dbReference type="Proteomes" id="UP001056384">
    <property type="component" value="Chromosome 7"/>
</dbReference>
<dbReference type="InterPro" id="IPR050121">
    <property type="entry name" value="Cytochrome_P450_monoxygenase"/>
</dbReference>
<sequence>MDRTQPVLNMLALFLAPIALYIIGYGIRRLYFHRISHIPGPRLAALTYLYQAYYDLFPYQDRWLFHQIELHARYGPIVRVGPDEVHISDPEFYTELSGEDKTKRRNKTRPWYWFIDAGDVVAASSFATLDAGHHGMRRRALQGCFNAAMVRDLESKIVGHIQQRTRCRLLKDTEDQKTTNLLPLMSALTLDVITEYSFGKGTDIIDTPELGQTVRSNIERGIRIHPFARVLPTLTIAMMKLVDLAAPHSSIARKLNSFDTMVHDLTIPEYAKAMHKSERALTAEDKNGKESVASALAQSDLLPPSEKTLQRIVAEVGGIIGGGAETTARTLAIGLYYILADSDIHSNILAELRTLMPRADSALPTVAELERLPYLTASIHKATRLAHGVAGRLVRTSPEADILYEPSASMRTGRNTGKPCIIPRGTTFSMSHYIQHTDTYKFPEPHLFKPERYLGESAQDTLKYLVPSGRGLRACLRQNLAWSMMYLCFAALLGGTNIRLAGTTERDVTIVQEIFVGLLPGDSMGIRVAAQRLEDHV</sequence>
<keyword evidence="8" id="KW-1133">Transmembrane helix</keyword>
<dbReference type="Pfam" id="PF00067">
    <property type="entry name" value="p450"/>
    <property type="match status" value="1"/>
</dbReference>
<evidence type="ECO:0000256" key="2">
    <source>
        <dbReference type="ARBA" id="ARBA00010617"/>
    </source>
</evidence>